<dbReference type="Pfam" id="PF05532">
    <property type="entry name" value="CsbD"/>
    <property type="match status" value="1"/>
</dbReference>
<evidence type="ECO:0000259" key="3">
    <source>
        <dbReference type="Pfam" id="PF05532"/>
    </source>
</evidence>
<dbReference type="RefSeq" id="WP_035807553.1">
    <property type="nucleotide sequence ID" value="NZ_CCSE01000001.1"/>
</dbReference>
<dbReference type="HOGENOM" id="CLU_135567_0_3_9"/>
<dbReference type="Gene3D" id="1.10.1470.10">
    <property type="entry name" value="YjbJ"/>
    <property type="match status" value="1"/>
</dbReference>
<dbReference type="InterPro" id="IPR008462">
    <property type="entry name" value="CsbD"/>
</dbReference>
<evidence type="ECO:0000256" key="1">
    <source>
        <dbReference type="ARBA" id="ARBA00009129"/>
    </source>
</evidence>
<feature type="domain" description="CsbD-like" evidence="3">
    <location>
        <begin position="8"/>
        <end position="54"/>
    </location>
</feature>
<proteinExistence type="inferred from homology"/>
<protein>
    <submittedName>
        <fullName evidence="4">CsbD-like protein</fullName>
    </submittedName>
</protein>
<dbReference type="eggNOG" id="COG3237">
    <property type="taxonomic scope" value="Bacteria"/>
</dbReference>
<dbReference type="STRING" id="1461582.BN1048_00222"/>
<gene>
    <name evidence="4" type="ORF">BN1048_00222</name>
</gene>
<evidence type="ECO:0000313" key="4">
    <source>
        <dbReference type="EMBL" id="CDZ99101.1"/>
    </source>
</evidence>
<dbReference type="OrthoDB" id="2134937at2"/>
<dbReference type="AlphaFoldDB" id="A0A078M2K0"/>
<keyword evidence="5" id="KW-1185">Reference proteome</keyword>
<dbReference type="SUPFAM" id="SSF69047">
    <property type="entry name" value="Hypothetical protein YjbJ"/>
    <property type="match status" value="1"/>
</dbReference>
<name>A0A078M2K0_9STAP</name>
<comment type="similarity">
    <text evidence="1">Belongs to the UPF0337 (CsbD) family.</text>
</comment>
<organism evidence="4 5">
    <name type="scientific">Jeotgalicoccus saudimassiliensis</name>
    <dbReference type="NCBI Taxonomy" id="1461582"/>
    <lineage>
        <taxon>Bacteria</taxon>
        <taxon>Bacillati</taxon>
        <taxon>Bacillota</taxon>
        <taxon>Bacilli</taxon>
        <taxon>Bacillales</taxon>
        <taxon>Staphylococcaceae</taxon>
        <taxon>Jeotgalicoccus</taxon>
    </lineage>
</organism>
<reference evidence="4 5" key="1">
    <citation type="submission" date="2014-07" db="EMBL/GenBank/DDBJ databases">
        <authorList>
            <person name="Urmite Genomes Urmite Genomes"/>
        </authorList>
    </citation>
    <scope>NUCLEOTIDE SEQUENCE [LARGE SCALE GENOMIC DNA]</scope>
    <source>
        <strain evidence="4 5">13MG44_air</strain>
    </source>
</reference>
<dbReference type="EMBL" id="CCSE01000001">
    <property type="protein sequence ID" value="CDZ99101.1"/>
    <property type="molecule type" value="Genomic_DNA"/>
</dbReference>
<feature type="region of interest" description="Disordered" evidence="2">
    <location>
        <begin position="30"/>
        <end position="66"/>
    </location>
</feature>
<accession>A0A078M2K0</accession>
<evidence type="ECO:0000256" key="2">
    <source>
        <dbReference type="SAM" id="MobiDB-lite"/>
    </source>
</evidence>
<dbReference type="Proteomes" id="UP000044136">
    <property type="component" value="Unassembled WGS sequence"/>
</dbReference>
<evidence type="ECO:0000313" key="5">
    <source>
        <dbReference type="Proteomes" id="UP000044136"/>
    </source>
</evidence>
<dbReference type="InterPro" id="IPR036629">
    <property type="entry name" value="YjbJ_sf"/>
</dbReference>
<sequence>MAEEKGSKLDQLKGNAKETIGNAVGNEKLEKEGIQDKAAGKAKEYVEKGSDKANESIDNLSDRFKK</sequence>